<evidence type="ECO:0000256" key="12">
    <source>
        <dbReference type="ARBA" id="ARBA00023224"/>
    </source>
</evidence>
<organism evidence="16 17">
    <name type="scientific">Pogona vitticeps</name>
    <name type="common">central bearded dragon</name>
    <dbReference type="NCBI Taxonomy" id="103695"/>
    <lineage>
        <taxon>Eukaryota</taxon>
        <taxon>Metazoa</taxon>
        <taxon>Chordata</taxon>
        <taxon>Craniata</taxon>
        <taxon>Vertebrata</taxon>
        <taxon>Euteleostomi</taxon>
        <taxon>Lepidosauria</taxon>
        <taxon>Squamata</taxon>
        <taxon>Bifurcata</taxon>
        <taxon>Unidentata</taxon>
        <taxon>Episquamata</taxon>
        <taxon>Toxicofera</taxon>
        <taxon>Iguania</taxon>
        <taxon>Acrodonta</taxon>
        <taxon>Agamidae</taxon>
        <taxon>Amphibolurinae</taxon>
        <taxon>Pogona</taxon>
    </lineage>
</organism>
<feature type="transmembrane region" description="Helical" evidence="14">
    <location>
        <begin position="251"/>
        <end position="276"/>
    </location>
</feature>
<evidence type="ECO:0000256" key="13">
    <source>
        <dbReference type="RuleBase" id="RU000688"/>
    </source>
</evidence>
<comment type="subcellular location">
    <subcellularLocation>
        <location evidence="1 14">Cell membrane</location>
        <topology evidence="1 14">Multi-pass membrane protein</topology>
    </subcellularLocation>
</comment>
<dbReference type="PANTHER" id="PTHR24242">
    <property type="entry name" value="G-PROTEIN COUPLED RECEPTOR"/>
    <property type="match status" value="1"/>
</dbReference>
<dbReference type="RefSeq" id="XP_020671360.2">
    <property type="nucleotide sequence ID" value="XM_020815701.2"/>
</dbReference>
<dbReference type="InterPro" id="IPR017452">
    <property type="entry name" value="GPCR_Rhodpsn_7TM"/>
</dbReference>
<comment type="similarity">
    <text evidence="13">Belongs to the G-protein coupled receptor 1 family.</text>
</comment>
<dbReference type="GO" id="GO:0004984">
    <property type="term" value="F:olfactory receptor activity"/>
    <property type="evidence" value="ECO:0007669"/>
    <property type="project" value="InterPro"/>
</dbReference>
<dbReference type="GO" id="GO:0005886">
    <property type="term" value="C:plasma membrane"/>
    <property type="evidence" value="ECO:0007669"/>
    <property type="project" value="UniProtKB-SubCell"/>
</dbReference>
<evidence type="ECO:0000256" key="10">
    <source>
        <dbReference type="ARBA" id="ARBA00023170"/>
    </source>
</evidence>
<evidence type="ECO:0000256" key="2">
    <source>
        <dbReference type="ARBA" id="ARBA00022475"/>
    </source>
</evidence>
<keyword evidence="3 14" id="KW-0716">Sensory transduction</keyword>
<keyword evidence="9" id="KW-1015">Disulfide bond</keyword>
<keyword evidence="2 14" id="KW-1003">Cell membrane</keyword>
<keyword evidence="6 14" id="KW-1133">Transmembrane helix</keyword>
<feature type="transmembrane region" description="Helical" evidence="14">
    <location>
        <begin position="323"/>
        <end position="343"/>
    </location>
</feature>
<feature type="transmembrane region" description="Helical" evidence="14">
    <location>
        <begin position="76"/>
        <end position="98"/>
    </location>
</feature>
<dbReference type="PRINTS" id="PR00237">
    <property type="entry name" value="GPCRRHODOPSN"/>
</dbReference>
<evidence type="ECO:0000256" key="5">
    <source>
        <dbReference type="ARBA" id="ARBA00022725"/>
    </source>
</evidence>
<reference evidence="17" key="1">
    <citation type="submission" date="2025-08" db="UniProtKB">
        <authorList>
            <consortium name="RefSeq"/>
        </authorList>
    </citation>
    <scope>IDENTIFICATION</scope>
</reference>
<dbReference type="PRINTS" id="PR00245">
    <property type="entry name" value="OLFACTORYR"/>
</dbReference>
<keyword evidence="4 13" id="KW-0812">Transmembrane</keyword>
<dbReference type="Proteomes" id="UP001652642">
    <property type="component" value="Chromosome 6"/>
</dbReference>
<evidence type="ECO:0000256" key="7">
    <source>
        <dbReference type="ARBA" id="ARBA00023040"/>
    </source>
</evidence>
<evidence type="ECO:0000256" key="6">
    <source>
        <dbReference type="ARBA" id="ARBA00022989"/>
    </source>
</evidence>
<feature type="transmembrane region" description="Helical" evidence="14">
    <location>
        <begin position="149"/>
        <end position="171"/>
    </location>
</feature>
<dbReference type="InterPro" id="IPR000725">
    <property type="entry name" value="Olfact_rcpt"/>
</dbReference>
<evidence type="ECO:0000256" key="9">
    <source>
        <dbReference type="ARBA" id="ARBA00023157"/>
    </source>
</evidence>
<evidence type="ECO:0000256" key="4">
    <source>
        <dbReference type="ARBA" id="ARBA00022692"/>
    </source>
</evidence>
<name>A0A6J0VIJ1_9SAUR</name>
<dbReference type="InterPro" id="IPR000276">
    <property type="entry name" value="GPCR_Rhodpsn"/>
</dbReference>
<evidence type="ECO:0000256" key="11">
    <source>
        <dbReference type="ARBA" id="ARBA00023180"/>
    </source>
</evidence>
<dbReference type="InterPro" id="IPR050939">
    <property type="entry name" value="Olfactory_GPCR1"/>
</dbReference>
<sequence>MPYSQHNISFTLRICSVVRIGASQLHHIFTVNCGIHRLIDIQYLLETRKAKINMWNQTLQFEFIILGFPELAQDQFSLFALFCTIYLLTLLENVLLILTISLNRHLHKPMYFFLGNLSILEIIYVSMIMPQLFSNLLFSKRTITLGGCITQLCFIISLASSEFFLLTAMAYDRYLAICHPLHYTLRMNHRVCMVLSIGSWLGGFLFTFPSVIMISNLQFCSKNTIRHFFCDISPLLTLSCTDTSSIELLDFVAALVVLMPSLLVTVISYVCIFRTVARIPSRKGKHKAFSTCVSHLVVVCMFYASTIFMYARPKAIQSFELNKLVSILYTVVTPFLNPIIYSLRNREVRETWSKALYRSTIFLARSQGERLKLWQH</sequence>
<dbReference type="PANTHER" id="PTHR24242:SF359">
    <property type="entry name" value="ODORANT RECEPTOR-RELATED"/>
    <property type="match status" value="1"/>
</dbReference>
<feature type="transmembrane region" description="Helical" evidence="14">
    <location>
        <begin position="110"/>
        <end position="129"/>
    </location>
</feature>
<evidence type="ECO:0000256" key="8">
    <source>
        <dbReference type="ARBA" id="ARBA00023136"/>
    </source>
</evidence>
<evidence type="ECO:0000256" key="14">
    <source>
        <dbReference type="RuleBase" id="RU363047"/>
    </source>
</evidence>
<dbReference type="PROSITE" id="PS00237">
    <property type="entry name" value="G_PROTEIN_RECEP_F1_1"/>
    <property type="match status" value="1"/>
</dbReference>
<keyword evidence="16" id="KW-1185">Reference proteome</keyword>
<dbReference type="AlphaFoldDB" id="A0A6J0VIJ1"/>
<dbReference type="GO" id="GO:0004930">
    <property type="term" value="F:G protein-coupled receptor activity"/>
    <property type="evidence" value="ECO:0007669"/>
    <property type="project" value="UniProtKB-KW"/>
</dbReference>
<dbReference type="OrthoDB" id="9444602at2759"/>
<keyword evidence="8 14" id="KW-0472">Membrane</keyword>
<evidence type="ECO:0000256" key="3">
    <source>
        <dbReference type="ARBA" id="ARBA00022606"/>
    </source>
</evidence>
<dbReference type="InParanoid" id="A0A6J0VIJ1"/>
<evidence type="ECO:0000313" key="16">
    <source>
        <dbReference type="Proteomes" id="UP001652642"/>
    </source>
</evidence>
<dbReference type="KEGG" id="pvt:110091547"/>
<dbReference type="Gene3D" id="1.20.1070.10">
    <property type="entry name" value="Rhodopsin 7-helix transmembrane proteins"/>
    <property type="match status" value="1"/>
</dbReference>
<keyword evidence="10 13" id="KW-0675">Receptor</keyword>
<protein>
    <recommendedName>
        <fullName evidence="14">Olfactory receptor</fullName>
    </recommendedName>
</protein>
<keyword evidence="7 13" id="KW-0297">G-protein coupled receptor</keyword>
<proteinExistence type="inferred from homology"/>
<dbReference type="SUPFAM" id="SSF81321">
    <property type="entry name" value="Family A G protein-coupled receptor-like"/>
    <property type="match status" value="1"/>
</dbReference>
<feature type="domain" description="G-protein coupled receptors family 1 profile" evidence="15">
    <location>
        <begin position="92"/>
        <end position="341"/>
    </location>
</feature>
<evidence type="ECO:0000259" key="15">
    <source>
        <dbReference type="PROSITE" id="PS50262"/>
    </source>
</evidence>
<evidence type="ECO:0000256" key="1">
    <source>
        <dbReference type="ARBA" id="ARBA00004651"/>
    </source>
</evidence>
<feature type="transmembrane region" description="Helical" evidence="14">
    <location>
        <begin position="288"/>
        <end position="311"/>
    </location>
</feature>
<evidence type="ECO:0000313" key="17">
    <source>
        <dbReference type="RefSeq" id="XP_020671360.2"/>
    </source>
</evidence>
<dbReference type="Pfam" id="PF13853">
    <property type="entry name" value="7tm_4"/>
    <property type="match status" value="1"/>
</dbReference>
<dbReference type="PROSITE" id="PS50262">
    <property type="entry name" value="G_PROTEIN_RECEP_F1_2"/>
    <property type="match status" value="1"/>
</dbReference>
<feature type="transmembrane region" description="Helical" evidence="14">
    <location>
        <begin position="191"/>
        <end position="214"/>
    </location>
</feature>
<gene>
    <name evidence="17" type="primary">LOC110091547</name>
</gene>
<dbReference type="CDD" id="cd13954">
    <property type="entry name" value="7tmA_OR"/>
    <property type="match status" value="1"/>
</dbReference>
<accession>A0A6J0VIJ1</accession>
<keyword evidence="5 14" id="KW-0552">Olfaction</keyword>
<keyword evidence="11" id="KW-0325">Glycoprotein</keyword>
<keyword evidence="12 13" id="KW-0807">Transducer</keyword>
<dbReference type="GeneID" id="110091547"/>